<evidence type="ECO:0000313" key="1">
    <source>
        <dbReference type="EMBL" id="SEH04841.1"/>
    </source>
</evidence>
<keyword evidence="2" id="KW-1185">Reference proteome</keyword>
<reference evidence="1 2" key="1">
    <citation type="submission" date="2016-10" db="EMBL/GenBank/DDBJ databases">
        <authorList>
            <person name="de Groot N.N."/>
        </authorList>
    </citation>
    <scope>NUCLEOTIDE SEQUENCE [LARGE SCALE GENOMIC DNA]</scope>
    <source>
        <strain evidence="1">MBHS1</strain>
    </source>
</reference>
<name>A0A1H6F627_9GAMM</name>
<dbReference type="EMBL" id="FMSV02000123">
    <property type="protein sequence ID" value="SEH04841.1"/>
    <property type="molecule type" value="Genomic_DNA"/>
</dbReference>
<gene>
    <name evidence="1" type="ORF">MBHS_00693</name>
</gene>
<sequence length="113" mass="13267">MLNFPKKFTGSCWWSYEPVQIKRAIYRKEKEIVIEFESEDYIYLVTLLSQDGRIFEGEFSATKGNEHEKGKVTGRVYWDEAGPLLIGSWQEGGNGTWFVRLHEVEHFDDENID</sequence>
<protein>
    <submittedName>
        <fullName evidence="1">Uncharacterized protein</fullName>
    </submittedName>
</protein>
<evidence type="ECO:0000313" key="2">
    <source>
        <dbReference type="Proteomes" id="UP000236724"/>
    </source>
</evidence>
<accession>A0A1H6F627</accession>
<dbReference type="Proteomes" id="UP000236724">
    <property type="component" value="Unassembled WGS sequence"/>
</dbReference>
<proteinExistence type="predicted"/>
<dbReference type="AlphaFoldDB" id="A0A1H6F627"/>
<dbReference type="RefSeq" id="WP_103918861.1">
    <property type="nucleotide sequence ID" value="NZ_FMSV02000123.1"/>
</dbReference>
<organism evidence="1 2">
    <name type="scientific">Candidatus Venteria ishoeyi</name>
    <dbReference type="NCBI Taxonomy" id="1899563"/>
    <lineage>
        <taxon>Bacteria</taxon>
        <taxon>Pseudomonadati</taxon>
        <taxon>Pseudomonadota</taxon>
        <taxon>Gammaproteobacteria</taxon>
        <taxon>Thiotrichales</taxon>
        <taxon>Thiotrichaceae</taxon>
        <taxon>Venteria</taxon>
    </lineage>
</organism>